<dbReference type="Gene3D" id="3.30.2320.30">
    <property type="entry name" value="ATP synthase, E subunit, C-terminal"/>
    <property type="match status" value="1"/>
</dbReference>
<proteinExistence type="inferred from homology"/>
<dbReference type="Pfam" id="PF01991">
    <property type="entry name" value="vATP-synt_E"/>
    <property type="match status" value="1"/>
</dbReference>
<keyword evidence="3" id="KW-0406">Ion transport</keyword>
<comment type="caution">
    <text evidence="4">The sequence shown here is derived from an EMBL/GenBank/DDBJ whole genome shotgun (WGS) entry which is preliminary data.</text>
</comment>
<evidence type="ECO:0000313" key="5">
    <source>
        <dbReference type="Proteomes" id="UP001516464"/>
    </source>
</evidence>
<accession>A0ABQ7I2S5</accession>
<evidence type="ECO:0000256" key="3">
    <source>
        <dbReference type="ARBA" id="ARBA00023065"/>
    </source>
</evidence>
<sequence length="198" mass="23143">MLENVQTNDIDRMIAFIKQEAQSKVEEIQSLSSEEYHLTKSRLTKARALELNNAYLKAEKEESIIRIKQESKIKSEFNNIYLEEKDRILCELMDKVKKKLLKRGLKEHLVSKCLEKMPHGQEIEIYCLNKDKEVVEKVLRNKSFKYSIISMDESCLGGVVARTKDRSVISDCSYATRLDIIRQKHMDRISVAIFDKKI</sequence>
<gene>
    <name evidence="4" type="primary">ATP6V1E1</name>
    <name evidence="4" type="ORF">TCON_0076</name>
</gene>
<comment type="similarity">
    <text evidence="1">Belongs to the V-ATPase E subunit family.</text>
</comment>
<evidence type="ECO:0000313" key="4">
    <source>
        <dbReference type="EMBL" id="KAF7684723.1"/>
    </source>
</evidence>
<dbReference type="PANTHER" id="PTHR45715">
    <property type="entry name" value="ATPASE H+-TRANSPORTING V1 SUBUNIT E1A-RELATED"/>
    <property type="match status" value="1"/>
</dbReference>
<keyword evidence="5" id="KW-1185">Reference proteome</keyword>
<dbReference type="InterPro" id="IPR002842">
    <property type="entry name" value="ATPase_V1_Esu"/>
</dbReference>
<organism evidence="4 5">
    <name type="scientific">Astathelohania contejeani</name>
    <dbReference type="NCBI Taxonomy" id="164912"/>
    <lineage>
        <taxon>Eukaryota</taxon>
        <taxon>Fungi</taxon>
        <taxon>Fungi incertae sedis</taxon>
        <taxon>Microsporidia</taxon>
        <taxon>Astathelohaniidae</taxon>
        <taxon>Astathelohania</taxon>
    </lineage>
</organism>
<evidence type="ECO:0000256" key="2">
    <source>
        <dbReference type="ARBA" id="ARBA00022448"/>
    </source>
</evidence>
<reference evidence="4 5" key="1">
    <citation type="submission" date="2019-01" db="EMBL/GenBank/DDBJ databases">
        <title>Genomes sequencing and comparative genomics of infectious freshwater microsporidia, Cucumispora dikerogammari and Thelohania contejeani.</title>
        <authorList>
            <person name="Cormier A."/>
            <person name="Giraud I."/>
            <person name="Wattier R."/>
            <person name="Teixeira M."/>
            <person name="Grandjean F."/>
            <person name="Rigaud T."/>
            <person name="Cordaux R."/>
        </authorList>
    </citation>
    <scope>NUCLEOTIDE SEQUENCE [LARGE SCALE GENOMIC DNA]</scope>
    <source>
        <strain evidence="4">T1</strain>
        <tissue evidence="4">Spores</tissue>
    </source>
</reference>
<protein>
    <submittedName>
        <fullName evidence="4">V-type proton ATPase subunit E 1</fullName>
    </submittedName>
</protein>
<dbReference type="SUPFAM" id="SSF160527">
    <property type="entry name" value="V-type ATPase subunit E-like"/>
    <property type="match status" value="1"/>
</dbReference>
<dbReference type="Proteomes" id="UP001516464">
    <property type="component" value="Unassembled WGS sequence"/>
</dbReference>
<keyword evidence="2" id="KW-0813">Transport</keyword>
<dbReference type="InterPro" id="IPR038495">
    <property type="entry name" value="ATPase_E_C"/>
</dbReference>
<evidence type="ECO:0000256" key="1">
    <source>
        <dbReference type="ARBA" id="ARBA00005901"/>
    </source>
</evidence>
<dbReference type="Gene3D" id="6.10.250.1620">
    <property type="match status" value="1"/>
</dbReference>
<name>A0ABQ7I2S5_9MICR</name>
<dbReference type="EMBL" id="SBIQ01000003">
    <property type="protein sequence ID" value="KAF7684723.1"/>
    <property type="molecule type" value="Genomic_DNA"/>
</dbReference>